<reference evidence="2" key="1">
    <citation type="submission" date="2014-09" db="EMBL/GenBank/DDBJ databases">
        <title>Genome sequence of the luminous mushroom Mycena chlorophos for searching fungal bioluminescence genes.</title>
        <authorList>
            <person name="Tanaka Y."/>
            <person name="Kasuga D."/>
            <person name="Oba Y."/>
            <person name="Hase S."/>
            <person name="Sato K."/>
            <person name="Oba Y."/>
            <person name="Sakakibara Y."/>
        </authorList>
    </citation>
    <scope>NUCLEOTIDE SEQUENCE</scope>
</reference>
<name>A0ABQ0LXR5_MYCCL</name>
<keyword evidence="3" id="KW-1185">Reference proteome</keyword>
<sequence>MAGSMFTKSIASRVDQLARVASCYELRCSTSTEYPPRTLPTACGLMLAHRPVSSDLVRFPSYPSATFSLEFQCRYRRDNGPSGIPRNFKMAIVGLNPAQRPLCSTSTSTKRSQTASSDAQRIPPSQEYKVREKGKRLASSSSSLGRDKST</sequence>
<organism evidence="2 3">
    <name type="scientific">Mycena chlorophos</name>
    <name type="common">Agaric fungus</name>
    <name type="synonym">Agaricus chlorophos</name>
    <dbReference type="NCBI Taxonomy" id="658473"/>
    <lineage>
        <taxon>Eukaryota</taxon>
        <taxon>Fungi</taxon>
        <taxon>Dikarya</taxon>
        <taxon>Basidiomycota</taxon>
        <taxon>Agaricomycotina</taxon>
        <taxon>Agaricomycetes</taxon>
        <taxon>Agaricomycetidae</taxon>
        <taxon>Agaricales</taxon>
        <taxon>Marasmiineae</taxon>
        <taxon>Mycenaceae</taxon>
        <taxon>Mycena</taxon>
    </lineage>
</organism>
<evidence type="ECO:0000313" key="2">
    <source>
        <dbReference type="EMBL" id="GAT55888.1"/>
    </source>
</evidence>
<protein>
    <submittedName>
        <fullName evidence="2">Uncharacterized protein</fullName>
    </submittedName>
</protein>
<dbReference type="Proteomes" id="UP000815677">
    <property type="component" value="Unassembled WGS sequence"/>
</dbReference>
<evidence type="ECO:0000256" key="1">
    <source>
        <dbReference type="SAM" id="MobiDB-lite"/>
    </source>
</evidence>
<proteinExistence type="predicted"/>
<feature type="region of interest" description="Disordered" evidence="1">
    <location>
        <begin position="101"/>
        <end position="150"/>
    </location>
</feature>
<feature type="compositionally biased region" description="Polar residues" evidence="1">
    <location>
        <begin position="102"/>
        <end position="119"/>
    </location>
</feature>
<accession>A0ABQ0LXR5</accession>
<gene>
    <name evidence="2" type="ORF">MCHLO_12610</name>
</gene>
<evidence type="ECO:0000313" key="3">
    <source>
        <dbReference type="Proteomes" id="UP000815677"/>
    </source>
</evidence>
<dbReference type="EMBL" id="DF849170">
    <property type="protein sequence ID" value="GAT55888.1"/>
    <property type="molecule type" value="Genomic_DNA"/>
</dbReference>